<dbReference type="EMBL" id="AZGE01000015">
    <property type="protein sequence ID" value="KRM15165.1"/>
    <property type="molecule type" value="Genomic_DNA"/>
</dbReference>
<dbReference type="Gene3D" id="3.40.50.150">
    <property type="entry name" value="Vaccinia Virus protein VP39"/>
    <property type="match status" value="1"/>
</dbReference>
<protein>
    <recommendedName>
        <fullName evidence="1">DNA methylase adenine-specific domain-containing protein</fullName>
    </recommendedName>
</protein>
<accession>A0A0R1WBZ5</accession>
<reference evidence="2 3" key="1">
    <citation type="journal article" date="2015" name="Genome Announc.">
        <title>Expanding the biotechnology potential of lactobacilli through comparative genomics of 213 strains and associated genera.</title>
        <authorList>
            <person name="Sun Z."/>
            <person name="Harris H.M."/>
            <person name="McCann A."/>
            <person name="Guo C."/>
            <person name="Argimon S."/>
            <person name="Zhang W."/>
            <person name="Yang X."/>
            <person name="Jeffery I.B."/>
            <person name="Cooney J.C."/>
            <person name="Kagawa T.F."/>
            <person name="Liu W."/>
            <person name="Song Y."/>
            <person name="Salvetti E."/>
            <person name="Wrobel A."/>
            <person name="Rasinkangas P."/>
            <person name="Parkhill J."/>
            <person name="Rea M.C."/>
            <person name="O'Sullivan O."/>
            <person name="Ritari J."/>
            <person name="Douillard F.P."/>
            <person name="Paul Ross R."/>
            <person name="Yang R."/>
            <person name="Briner A.E."/>
            <person name="Felis G.E."/>
            <person name="de Vos W.M."/>
            <person name="Barrangou R."/>
            <person name="Klaenhammer T.R."/>
            <person name="Caufield P.W."/>
            <person name="Cui Y."/>
            <person name="Zhang H."/>
            <person name="O'Toole P.W."/>
        </authorList>
    </citation>
    <scope>NUCLEOTIDE SEQUENCE [LARGE SCALE GENOMIC DNA]</scope>
    <source>
        <strain evidence="2 3">DSM 4864</strain>
    </source>
</reference>
<evidence type="ECO:0000313" key="3">
    <source>
        <dbReference type="Proteomes" id="UP000050973"/>
    </source>
</evidence>
<dbReference type="GO" id="GO:0003677">
    <property type="term" value="F:DNA binding"/>
    <property type="evidence" value="ECO:0007669"/>
    <property type="project" value="InterPro"/>
</dbReference>
<feature type="domain" description="DNA methylase adenine-specific" evidence="1">
    <location>
        <begin position="12"/>
        <end position="113"/>
    </location>
</feature>
<gene>
    <name evidence="2" type="ORF">FC49_GL000506</name>
</gene>
<evidence type="ECO:0000313" key="2">
    <source>
        <dbReference type="EMBL" id="KRM15165.1"/>
    </source>
</evidence>
<sequence>MSDEKIIKSADRVKNHGEVFTPKRVVDLMLDQPEITAKINDLHATFLEPSAGEGAFLTELLKRKLKVAAKQSKTASAFNTNALVALSTLYGIEYLEDNVEMLVMNMMMTFTQTYSRITVDDFKGRVNDHVLKSAQVIIRANMAQGDTLKGITDTGAPIVFSEWQAVNGQPSKVRRMEYTFESILNQSGPTGTVQHSSQQLDLFAGTEDFDDAKQEDDISLPQYALCKWTDIYKQELE</sequence>
<dbReference type="PATRIC" id="fig|1423779.3.peg.514"/>
<dbReference type="PRINTS" id="PR00507">
    <property type="entry name" value="N12N6MTFRASE"/>
</dbReference>
<evidence type="ECO:0000259" key="1">
    <source>
        <dbReference type="Pfam" id="PF02384"/>
    </source>
</evidence>
<dbReference type="SUPFAM" id="SSF53335">
    <property type="entry name" value="S-adenosyl-L-methionine-dependent methyltransferases"/>
    <property type="match status" value="1"/>
</dbReference>
<dbReference type="InterPro" id="IPR029063">
    <property type="entry name" value="SAM-dependent_MTases_sf"/>
</dbReference>
<name>A0A0R1WBZ5_9LACO</name>
<dbReference type="AlphaFoldDB" id="A0A0R1WBZ5"/>
<comment type="caution">
    <text evidence="2">The sequence shown here is derived from an EMBL/GenBank/DDBJ whole genome shotgun (WGS) entry which is preliminary data.</text>
</comment>
<dbReference type="GO" id="GO:0008170">
    <property type="term" value="F:N-methyltransferase activity"/>
    <property type="evidence" value="ECO:0007669"/>
    <property type="project" value="InterPro"/>
</dbReference>
<dbReference type="RefSeq" id="WP_056984554.1">
    <property type="nucleotide sequence ID" value="NZ_AZGE01000015.1"/>
</dbReference>
<dbReference type="Proteomes" id="UP000050973">
    <property type="component" value="Unassembled WGS sequence"/>
</dbReference>
<proteinExistence type="predicted"/>
<dbReference type="Pfam" id="PF02384">
    <property type="entry name" value="N6_Mtase"/>
    <property type="match status" value="1"/>
</dbReference>
<organism evidence="2 3">
    <name type="scientific">Limosilactobacillus oris DSM 4864</name>
    <dbReference type="NCBI Taxonomy" id="1423779"/>
    <lineage>
        <taxon>Bacteria</taxon>
        <taxon>Bacillati</taxon>
        <taxon>Bacillota</taxon>
        <taxon>Bacilli</taxon>
        <taxon>Lactobacillales</taxon>
        <taxon>Lactobacillaceae</taxon>
        <taxon>Limosilactobacillus</taxon>
    </lineage>
</organism>
<dbReference type="InterPro" id="IPR003356">
    <property type="entry name" value="DNA_methylase_A-5"/>
</dbReference>